<accession>A0A2P2MKT1</accession>
<evidence type="ECO:0000313" key="1">
    <source>
        <dbReference type="EMBL" id="MBX30797.1"/>
    </source>
</evidence>
<protein>
    <submittedName>
        <fullName evidence="1">Uncharacterized protein</fullName>
    </submittedName>
</protein>
<dbReference type="AlphaFoldDB" id="A0A2P2MKT1"/>
<sequence length="46" mass="5072">MFHWAGCLVQGSWRLDASNQLPCVKHITSVPSSPGSKSSYSFVPYD</sequence>
<proteinExistence type="predicted"/>
<dbReference type="EMBL" id="GGEC01050313">
    <property type="protein sequence ID" value="MBX30797.1"/>
    <property type="molecule type" value="Transcribed_RNA"/>
</dbReference>
<reference evidence="1" key="1">
    <citation type="submission" date="2018-02" db="EMBL/GenBank/DDBJ databases">
        <title>Rhizophora mucronata_Transcriptome.</title>
        <authorList>
            <person name="Meera S.P."/>
            <person name="Sreeshan A."/>
            <person name="Augustine A."/>
        </authorList>
    </citation>
    <scope>NUCLEOTIDE SEQUENCE</scope>
    <source>
        <tissue evidence="1">Leaf</tissue>
    </source>
</reference>
<organism evidence="1">
    <name type="scientific">Rhizophora mucronata</name>
    <name type="common">Asiatic mangrove</name>
    <dbReference type="NCBI Taxonomy" id="61149"/>
    <lineage>
        <taxon>Eukaryota</taxon>
        <taxon>Viridiplantae</taxon>
        <taxon>Streptophyta</taxon>
        <taxon>Embryophyta</taxon>
        <taxon>Tracheophyta</taxon>
        <taxon>Spermatophyta</taxon>
        <taxon>Magnoliopsida</taxon>
        <taxon>eudicotyledons</taxon>
        <taxon>Gunneridae</taxon>
        <taxon>Pentapetalae</taxon>
        <taxon>rosids</taxon>
        <taxon>fabids</taxon>
        <taxon>Malpighiales</taxon>
        <taxon>Rhizophoraceae</taxon>
        <taxon>Rhizophora</taxon>
    </lineage>
</organism>
<name>A0A2P2MKT1_RHIMU</name>